<keyword evidence="6" id="KW-0694">RNA-binding</keyword>
<dbReference type="EMBL" id="JBHTCQ010000001">
    <property type="protein sequence ID" value="MFC7405124.1"/>
    <property type="molecule type" value="Genomic_DNA"/>
</dbReference>
<proteinExistence type="inferred from homology"/>
<evidence type="ECO:0000256" key="6">
    <source>
        <dbReference type="ARBA" id="ARBA00022884"/>
    </source>
</evidence>
<dbReference type="Pfam" id="PF01138">
    <property type="entry name" value="RNase_PH"/>
    <property type="match status" value="1"/>
</dbReference>
<dbReference type="InterPro" id="IPR036345">
    <property type="entry name" value="ExoRNase_PH_dom2_sf"/>
</dbReference>
<feature type="domain" description="Exoribonuclease phosphorolytic" evidence="8">
    <location>
        <begin position="19"/>
        <end position="149"/>
    </location>
</feature>
<evidence type="ECO:0000256" key="4">
    <source>
        <dbReference type="ARBA" id="ARBA00022694"/>
    </source>
</evidence>
<evidence type="ECO:0000256" key="7">
    <source>
        <dbReference type="HAMAP-Rule" id="MF_00564"/>
    </source>
</evidence>
<dbReference type="HAMAP" id="MF_00564">
    <property type="entry name" value="RNase_PH"/>
    <property type="match status" value="1"/>
</dbReference>
<reference evidence="11" key="1">
    <citation type="journal article" date="2019" name="Int. J. Syst. Evol. Microbiol.">
        <title>The Global Catalogue of Microorganisms (GCM) 10K type strain sequencing project: providing services to taxonomists for standard genome sequencing and annotation.</title>
        <authorList>
            <consortium name="The Broad Institute Genomics Platform"/>
            <consortium name="The Broad Institute Genome Sequencing Center for Infectious Disease"/>
            <person name="Wu L."/>
            <person name="Ma J."/>
        </authorList>
    </citation>
    <scope>NUCLEOTIDE SEQUENCE [LARGE SCALE GENOMIC DNA]</scope>
    <source>
        <strain evidence="11">JCM 1490</strain>
    </source>
</reference>
<dbReference type="RefSeq" id="WP_382393169.1">
    <property type="nucleotide sequence ID" value="NZ_JBHTCQ010000001.1"/>
</dbReference>
<dbReference type="InterPro" id="IPR018336">
    <property type="entry name" value="RNase_PH_CS"/>
</dbReference>
<dbReference type="PROSITE" id="PS01277">
    <property type="entry name" value="RIBONUCLEASE_PH"/>
    <property type="match status" value="1"/>
</dbReference>
<accession>A0ABW2Q6Q7</accession>
<feature type="binding site" evidence="7">
    <location>
        <begin position="133"/>
        <end position="135"/>
    </location>
    <ligand>
        <name>phosphate</name>
        <dbReference type="ChEBI" id="CHEBI:43474"/>
        <note>substrate</note>
    </ligand>
</feature>
<evidence type="ECO:0000259" key="8">
    <source>
        <dbReference type="Pfam" id="PF01138"/>
    </source>
</evidence>
<dbReference type="Gene3D" id="3.30.230.70">
    <property type="entry name" value="GHMP Kinase, N-terminal domain"/>
    <property type="match status" value="1"/>
</dbReference>
<dbReference type="PANTHER" id="PTHR11953">
    <property type="entry name" value="EXOSOME COMPLEX COMPONENT"/>
    <property type="match status" value="1"/>
</dbReference>
<keyword evidence="4 7" id="KW-0819">tRNA processing</keyword>
<dbReference type="Pfam" id="PF03725">
    <property type="entry name" value="RNase_PH_C"/>
    <property type="match status" value="1"/>
</dbReference>
<keyword evidence="7 10" id="KW-0808">Transferase</keyword>
<feature type="binding site" evidence="7">
    <location>
        <position position="95"/>
    </location>
    <ligand>
        <name>phosphate</name>
        <dbReference type="ChEBI" id="CHEBI:43474"/>
        <note>substrate</note>
    </ligand>
</feature>
<name>A0ABW2Q6Q7_9MICO</name>
<dbReference type="SUPFAM" id="SSF55666">
    <property type="entry name" value="Ribonuclease PH domain 2-like"/>
    <property type="match status" value="1"/>
</dbReference>
<evidence type="ECO:0000256" key="1">
    <source>
        <dbReference type="ARBA" id="ARBA00006678"/>
    </source>
</evidence>
<evidence type="ECO:0000313" key="10">
    <source>
        <dbReference type="EMBL" id="MFC7405124.1"/>
    </source>
</evidence>
<keyword evidence="11" id="KW-1185">Reference proteome</keyword>
<dbReference type="SUPFAM" id="SSF54211">
    <property type="entry name" value="Ribosomal protein S5 domain 2-like"/>
    <property type="match status" value="1"/>
</dbReference>
<evidence type="ECO:0000313" key="11">
    <source>
        <dbReference type="Proteomes" id="UP001596455"/>
    </source>
</evidence>
<keyword evidence="3 7" id="KW-0820">tRNA-binding</keyword>
<dbReference type="InterPro" id="IPR020568">
    <property type="entry name" value="Ribosomal_Su5_D2-typ_SF"/>
</dbReference>
<comment type="caution">
    <text evidence="10">The sequence shown here is derived from an EMBL/GenBank/DDBJ whole genome shotgun (WGS) entry which is preliminary data.</text>
</comment>
<evidence type="ECO:0000256" key="2">
    <source>
        <dbReference type="ARBA" id="ARBA00022552"/>
    </source>
</evidence>
<evidence type="ECO:0000256" key="5">
    <source>
        <dbReference type="ARBA" id="ARBA00022695"/>
    </source>
</evidence>
<dbReference type="PANTHER" id="PTHR11953:SF0">
    <property type="entry name" value="EXOSOME COMPLEX COMPONENT RRP41"/>
    <property type="match status" value="1"/>
</dbReference>
<dbReference type="EC" id="2.7.7.56" evidence="7"/>
<feature type="domain" description="Exoribonuclease phosphorolytic" evidence="9">
    <location>
        <begin position="171"/>
        <end position="236"/>
    </location>
</feature>
<protein>
    <recommendedName>
        <fullName evidence="7">Ribonuclease PH</fullName>
        <shortName evidence="7">RNase PH</shortName>
        <ecNumber evidence="7">2.7.7.56</ecNumber>
    </recommendedName>
    <alternativeName>
        <fullName evidence="7">tRNA nucleotidyltransferase</fullName>
    </alternativeName>
</protein>
<comment type="subunit">
    <text evidence="7">Homohexameric ring arranged as a trimer of dimers.</text>
</comment>
<dbReference type="Proteomes" id="UP001596455">
    <property type="component" value="Unassembled WGS sequence"/>
</dbReference>
<dbReference type="InterPro" id="IPR027408">
    <property type="entry name" value="PNPase/RNase_PH_dom_sf"/>
</dbReference>
<comment type="catalytic activity">
    <reaction evidence="7">
        <text>tRNA(n+1) + phosphate = tRNA(n) + a ribonucleoside 5'-diphosphate</text>
        <dbReference type="Rhea" id="RHEA:10628"/>
        <dbReference type="Rhea" id="RHEA-COMP:17343"/>
        <dbReference type="Rhea" id="RHEA-COMP:17344"/>
        <dbReference type="ChEBI" id="CHEBI:43474"/>
        <dbReference type="ChEBI" id="CHEBI:57930"/>
        <dbReference type="ChEBI" id="CHEBI:173114"/>
        <dbReference type="EC" id="2.7.7.56"/>
    </reaction>
</comment>
<keyword evidence="5 7" id="KW-0548">Nucleotidyltransferase</keyword>
<sequence>MTSPSTETTVRADGRRPDELREVRLSRGWLDAAEGSVLVEFGRTRVLCAASFTEGVPRWRQGSGEGWVTAEYAMLPRSTSSRSQRESVKGRIGGRTHEISRLIGRSLRAIIDVAALGENTIVLDCDVLQADGGTRTAAITGAYVALADAVAWGTEAGHIRPKAGRPVLTDSVAAVSVGIVDGRPVLDLPYVEDVAAETDMNVVVTGSGSFVEVQGTAEGAPFDRAELDALLDLAVAGTATLRDLQAQALAEPLERRP</sequence>
<gene>
    <name evidence="7 10" type="primary">rph</name>
    <name evidence="10" type="ORF">ACFQQL_08375</name>
</gene>
<dbReference type="InterPro" id="IPR002381">
    <property type="entry name" value="RNase_PH_bac-type"/>
</dbReference>
<dbReference type="InterPro" id="IPR015847">
    <property type="entry name" value="ExoRNase_PH_dom2"/>
</dbReference>
<evidence type="ECO:0000256" key="3">
    <source>
        <dbReference type="ARBA" id="ARBA00022555"/>
    </source>
</evidence>
<comment type="similarity">
    <text evidence="1 7">Belongs to the RNase PH family.</text>
</comment>
<comment type="function">
    <text evidence="7">Phosphorolytic 3'-5' exoribonuclease that plays an important role in tRNA 3'-end maturation. Removes nucleotide residues following the 3'-CCA terminus of tRNAs; can also add nucleotides to the ends of RNA molecules by using nucleoside diphosphates as substrates, but this may not be physiologically important. Probably plays a role in initiation of 16S rRNA degradation (leading to ribosome degradation) during starvation.</text>
</comment>
<organism evidence="10 11">
    <name type="scientific">Georgenia alba</name>
    <dbReference type="NCBI Taxonomy" id="2233858"/>
    <lineage>
        <taxon>Bacteria</taxon>
        <taxon>Bacillati</taxon>
        <taxon>Actinomycetota</taxon>
        <taxon>Actinomycetes</taxon>
        <taxon>Micrococcales</taxon>
        <taxon>Bogoriellaceae</taxon>
        <taxon>Georgenia</taxon>
    </lineage>
</organism>
<evidence type="ECO:0000259" key="9">
    <source>
        <dbReference type="Pfam" id="PF03725"/>
    </source>
</evidence>
<dbReference type="CDD" id="cd11362">
    <property type="entry name" value="RNase_PH_bact"/>
    <property type="match status" value="1"/>
</dbReference>
<dbReference type="InterPro" id="IPR001247">
    <property type="entry name" value="ExoRNase_PH_dom1"/>
</dbReference>
<dbReference type="GO" id="GO:0009022">
    <property type="term" value="F:tRNA nucleotidyltransferase activity"/>
    <property type="evidence" value="ECO:0007669"/>
    <property type="project" value="UniProtKB-EC"/>
</dbReference>
<dbReference type="NCBIfam" id="TIGR01966">
    <property type="entry name" value="RNasePH"/>
    <property type="match status" value="1"/>
</dbReference>
<keyword evidence="2 7" id="KW-0698">rRNA processing</keyword>
<dbReference type="InterPro" id="IPR050080">
    <property type="entry name" value="RNase_PH"/>
</dbReference>